<reference evidence="2" key="1">
    <citation type="journal article" date="2023" name="Int. J. Syst. Evol. Microbiol.">
        <title>Streptomyces meridianus sp. nov. isolated from brackish water of the Tagus estuary in Alcochete, Portugal.</title>
        <authorList>
            <person name="Santos J.D.N."/>
            <person name="Klimek D."/>
            <person name="Calusinska M."/>
            <person name="Lobo Da Cunha A."/>
            <person name="Catita J."/>
            <person name="Goncalves H."/>
            <person name="Gonzalez I."/>
            <person name="Reyes F."/>
            <person name="Lage O.M."/>
        </authorList>
    </citation>
    <scope>NUCLEOTIDE SEQUENCE</scope>
    <source>
        <strain evidence="2">MTZ3.1</strain>
    </source>
</reference>
<dbReference type="Proteomes" id="UP001167160">
    <property type="component" value="Unassembled WGS sequence"/>
</dbReference>
<evidence type="ECO:0000313" key="2">
    <source>
        <dbReference type="EMBL" id="MCM2576122.1"/>
    </source>
</evidence>
<feature type="signal peptide" evidence="1">
    <location>
        <begin position="1"/>
        <end position="27"/>
    </location>
</feature>
<evidence type="ECO:0000256" key="1">
    <source>
        <dbReference type="SAM" id="SignalP"/>
    </source>
</evidence>
<keyword evidence="3" id="KW-1185">Reference proteome</keyword>
<proteinExistence type="predicted"/>
<name>A0ABT0X383_9ACTN</name>
<sequence>MRTLRKAAVVAVMVGSVGMFGAGAASAHGSNGGGGKAPGDFVVNNPQFLNCAYSGNSASVLSQITGGEALGDATQTMNLGNVCAQTGPAFES</sequence>
<organism evidence="2 3">
    <name type="scientific">Streptomyces meridianus</name>
    <dbReference type="NCBI Taxonomy" id="2938945"/>
    <lineage>
        <taxon>Bacteria</taxon>
        <taxon>Bacillati</taxon>
        <taxon>Actinomycetota</taxon>
        <taxon>Actinomycetes</taxon>
        <taxon>Kitasatosporales</taxon>
        <taxon>Streptomycetaceae</taxon>
        <taxon>Streptomyces</taxon>
    </lineage>
</organism>
<evidence type="ECO:0000313" key="3">
    <source>
        <dbReference type="Proteomes" id="UP001167160"/>
    </source>
</evidence>
<dbReference type="RefSeq" id="WP_251408432.1">
    <property type="nucleotide sequence ID" value="NZ_JAMQGM010000002.1"/>
</dbReference>
<feature type="chain" id="PRO_5046662773" description="Secreted protein" evidence="1">
    <location>
        <begin position="28"/>
        <end position="92"/>
    </location>
</feature>
<accession>A0ABT0X383</accession>
<keyword evidence="1" id="KW-0732">Signal</keyword>
<evidence type="ECO:0008006" key="4">
    <source>
        <dbReference type="Google" id="ProtNLM"/>
    </source>
</evidence>
<comment type="caution">
    <text evidence="2">The sequence shown here is derived from an EMBL/GenBank/DDBJ whole genome shotgun (WGS) entry which is preliminary data.</text>
</comment>
<protein>
    <recommendedName>
        <fullName evidence="4">Secreted protein</fullName>
    </recommendedName>
</protein>
<dbReference type="EMBL" id="JAMQGM010000002">
    <property type="protein sequence ID" value="MCM2576122.1"/>
    <property type="molecule type" value="Genomic_DNA"/>
</dbReference>
<gene>
    <name evidence="2" type="ORF">M1E25_01930</name>
</gene>